<dbReference type="SUPFAM" id="SSF48208">
    <property type="entry name" value="Six-hairpin glycosidases"/>
    <property type="match status" value="1"/>
</dbReference>
<dbReference type="InterPro" id="IPR008928">
    <property type="entry name" value="6-hairpin_glycosidase_sf"/>
</dbReference>
<dbReference type="PANTHER" id="PTHR33886">
    <property type="entry name" value="UNSATURATED RHAMNOGALACTURONAN HYDROLASE (EUROFUNG)"/>
    <property type="match status" value="1"/>
</dbReference>
<comment type="caution">
    <text evidence="3">The sequence shown here is derived from an EMBL/GenBank/DDBJ whole genome shotgun (WGS) entry which is preliminary data.</text>
</comment>
<evidence type="ECO:0000313" key="4">
    <source>
        <dbReference type="Proteomes" id="UP000588068"/>
    </source>
</evidence>
<dbReference type="RefSeq" id="WP_184335464.1">
    <property type="nucleotide sequence ID" value="NZ_JACHHZ010000006.1"/>
</dbReference>
<evidence type="ECO:0000256" key="1">
    <source>
        <dbReference type="ARBA" id="ARBA00022801"/>
    </source>
</evidence>
<evidence type="ECO:0000256" key="2">
    <source>
        <dbReference type="SAM" id="SignalP"/>
    </source>
</evidence>
<reference evidence="3 4" key="1">
    <citation type="submission" date="2020-08" db="EMBL/GenBank/DDBJ databases">
        <title>Genomic Encyclopedia of Type Strains, Phase IV (KMG-IV): sequencing the most valuable type-strain genomes for metagenomic binning, comparative biology and taxonomic classification.</title>
        <authorList>
            <person name="Goeker M."/>
        </authorList>
    </citation>
    <scope>NUCLEOTIDE SEQUENCE [LARGE SCALE GENOMIC DNA]</scope>
    <source>
        <strain evidence="3 4">DSM 26723</strain>
    </source>
</reference>
<dbReference type="Pfam" id="PF07470">
    <property type="entry name" value="Glyco_hydro_88"/>
    <property type="match status" value="1"/>
</dbReference>
<dbReference type="InterPro" id="IPR052043">
    <property type="entry name" value="PolySaccharide_Degr_Enz"/>
</dbReference>
<keyword evidence="2" id="KW-0732">Signal</keyword>
<evidence type="ECO:0000313" key="3">
    <source>
        <dbReference type="EMBL" id="MBB6096091.1"/>
    </source>
</evidence>
<proteinExistence type="predicted"/>
<dbReference type="GO" id="GO:0016787">
    <property type="term" value="F:hydrolase activity"/>
    <property type="evidence" value="ECO:0007669"/>
    <property type="project" value="UniProtKB-KW"/>
</dbReference>
<gene>
    <name evidence="3" type="ORF">HNQ60_004982</name>
</gene>
<dbReference type="Gene3D" id="1.50.10.10">
    <property type="match status" value="1"/>
</dbReference>
<sequence>MRFIAVGILVSASWLSAHAVEKPLDSRQVLATMEKVADWQLAHLDPVSSIQIYREETTEPRSWQQAAFYAGLTELAQRSSSPRFRNAVLDHGRKANWRLGERKYHADDHAIGMSYLWAATNGAGADAIAPLRRRFDEILATPPRVGLDAESETSCWDRWCWCDALFMAPPVWIGLSVATGDAHYANYAHAEFKATKDYLYDPQEHLFYRDSRFFKQRDSEGRKLFWSRGNGWVFAGLVRVLSQLPANDPSRPMYETLFREMAAKLRTLQKTDGYWSPSLLATKGAPPESSGTGFFVYGLAWGIDVGLLDRAMYEPAVQKGWRALTNAVHADGRLGFVQQVSDRPEHVTRDDTQFYGVGAFLLAGAAILDLSQ</sequence>
<dbReference type="EMBL" id="JACHHZ010000006">
    <property type="protein sequence ID" value="MBB6096091.1"/>
    <property type="molecule type" value="Genomic_DNA"/>
</dbReference>
<protein>
    <submittedName>
        <fullName evidence="3">Rhamnogalacturonyl hydrolase YesR</fullName>
    </submittedName>
</protein>
<dbReference type="GO" id="GO:0005975">
    <property type="term" value="P:carbohydrate metabolic process"/>
    <property type="evidence" value="ECO:0007669"/>
    <property type="project" value="InterPro"/>
</dbReference>
<dbReference type="PANTHER" id="PTHR33886:SF8">
    <property type="entry name" value="UNSATURATED RHAMNOGALACTURONAN HYDROLASE (EUROFUNG)"/>
    <property type="match status" value="1"/>
</dbReference>
<dbReference type="Proteomes" id="UP000588068">
    <property type="component" value="Unassembled WGS sequence"/>
</dbReference>
<feature type="signal peptide" evidence="2">
    <location>
        <begin position="1"/>
        <end position="19"/>
    </location>
</feature>
<dbReference type="InterPro" id="IPR012341">
    <property type="entry name" value="6hp_glycosidase-like_sf"/>
</dbReference>
<dbReference type="InterPro" id="IPR010905">
    <property type="entry name" value="Glyco_hydro_88"/>
</dbReference>
<dbReference type="AlphaFoldDB" id="A0A841HRV5"/>
<accession>A0A841HRV5</accession>
<feature type="chain" id="PRO_5032319424" evidence="2">
    <location>
        <begin position="20"/>
        <end position="372"/>
    </location>
</feature>
<organism evidence="3 4">
    <name type="scientific">Povalibacter uvarum</name>
    <dbReference type="NCBI Taxonomy" id="732238"/>
    <lineage>
        <taxon>Bacteria</taxon>
        <taxon>Pseudomonadati</taxon>
        <taxon>Pseudomonadota</taxon>
        <taxon>Gammaproteobacteria</taxon>
        <taxon>Steroidobacterales</taxon>
        <taxon>Steroidobacteraceae</taxon>
        <taxon>Povalibacter</taxon>
    </lineage>
</organism>
<name>A0A841HRV5_9GAMM</name>
<keyword evidence="1 3" id="KW-0378">Hydrolase</keyword>
<keyword evidence="4" id="KW-1185">Reference proteome</keyword>